<dbReference type="InterPro" id="IPR014054">
    <property type="entry name" value="Phage_regulatory_Rha"/>
</dbReference>
<dbReference type="AlphaFoldDB" id="A0A7W2KD81"/>
<dbReference type="RefSeq" id="WP_182389101.1">
    <property type="nucleotide sequence ID" value="NZ_JACGCX010000002.1"/>
</dbReference>
<dbReference type="Pfam" id="PF03374">
    <property type="entry name" value="ANT"/>
    <property type="match status" value="1"/>
</dbReference>
<dbReference type="Pfam" id="PF09669">
    <property type="entry name" value="Phage_pRha"/>
    <property type="match status" value="1"/>
</dbReference>
<protein>
    <submittedName>
        <fullName evidence="2">Phage antirepressor KilAC domain-containing protein</fullName>
    </submittedName>
</protein>
<dbReference type="EMBL" id="JACGCX010000002">
    <property type="protein sequence ID" value="MBA6096360.1"/>
    <property type="molecule type" value="Genomic_DNA"/>
</dbReference>
<organism evidence="2 3">
    <name type="scientific">Pseudomonas juntendi</name>
    <dbReference type="NCBI Taxonomy" id="2666183"/>
    <lineage>
        <taxon>Bacteria</taxon>
        <taxon>Pseudomonadati</taxon>
        <taxon>Pseudomonadota</taxon>
        <taxon>Gammaproteobacteria</taxon>
        <taxon>Pseudomonadales</taxon>
        <taxon>Pseudomonadaceae</taxon>
        <taxon>Pseudomonas</taxon>
    </lineage>
</organism>
<dbReference type="GO" id="GO:0003677">
    <property type="term" value="F:DNA binding"/>
    <property type="evidence" value="ECO:0007669"/>
    <property type="project" value="InterPro"/>
</dbReference>
<feature type="domain" description="Antirepressor protein C-terminal" evidence="1">
    <location>
        <begin position="110"/>
        <end position="215"/>
    </location>
</feature>
<evidence type="ECO:0000313" key="3">
    <source>
        <dbReference type="Proteomes" id="UP000545074"/>
    </source>
</evidence>
<gene>
    <name evidence="2" type="ORF">H4C80_04265</name>
</gene>
<evidence type="ECO:0000313" key="2">
    <source>
        <dbReference type="EMBL" id="MBA6096360.1"/>
    </source>
</evidence>
<name>A0A7W2KD81_9PSED</name>
<accession>A0A7W2KD81</accession>
<dbReference type="Proteomes" id="UP000545074">
    <property type="component" value="Unassembled WGS sequence"/>
</dbReference>
<dbReference type="InterPro" id="IPR005039">
    <property type="entry name" value="Ant_C"/>
</dbReference>
<proteinExistence type="predicted"/>
<sequence>MSTREIAQLTGKSHDNVLRDARRLVAEGVLKSEETPYTHPQNGQSYPEFLLSQRDTLVLVSGYNAKLRARIIDRWQELEARVLGQVQIPQTFAEALRLAADQAEQNLQLQQVIQKQAPKVAAIQRLAAACGAICITDAAKQLQVAPSKLFDWLEQNRWIFRRKGSKRWIAHQPRITSGLMKHKVTALKPDPETGIERAAFDPLVTPKGLARLAELKAGGGL</sequence>
<reference evidence="2 3" key="1">
    <citation type="submission" date="2020-07" db="EMBL/GenBank/DDBJ databases">
        <title>Diversity of carbapenemase encoding genes among Pseudomonas putida group clinical isolates in a tertiary Brazilian hospital.</title>
        <authorList>
            <person name="Alberto-Lei F."/>
            <person name="Nodari C.S."/>
            <person name="Streling A.P."/>
            <person name="Paulino J.T."/>
            <person name="Bessa-Neto F.O."/>
            <person name="Cayo R."/>
            <person name="Gales A.C."/>
        </authorList>
    </citation>
    <scope>NUCLEOTIDE SEQUENCE [LARGE SCALE GENOMIC DNA]</scope>
    <source>
        <strain evidence="2 3">12815</strain>
    </source>
</reference>
<evidence type="ECO:0000259" key="1">
    <source>
        <dbReference type="Pfam" id="PF03374"/>
    </source>
</evidence>
<comment type="caution">
    <text evidence="2">The sequence shown here is derived from an EMBL/GenBank/DDBJ whole genome shotgun (WGS) entry which is preliminary data.</text>
</comment>